<sequence length="48" mass="5587">MIAKYIGGERVPITGRQRGDVPDIKHNWLSVEVKLRMRIPEWIKNGID</sequence>
<reference evidence="1" key="1">
    <citation type="journal article" date="2015" name="Nature">
        <title>Complex archaea that bridge the gap between prokaryotes and eukaryotes.</title>
        <authorList>
            <person name="Spang A."/>
            <person name="Saw J.H."/>
            <person name="Jorgensen S.L."/>
            <person name="Zaremba-Niedzwiedzka K."/>
            <person name="Martijn J."/>
            <person name="Lind A.E."/>
            <person name="van Eijk R."/>
            <person name="Schleper C."/>
            <person name="Guy L."/>
            <person name="Ettema T.J."/>
        </authorList>
    </citation>
    <scope>NUCLEOTIDE SEQUENCE</scope>
</reference>
<accession>A0A0F8X1D0</accession>
<feature type="non-terminal residue" evidence="1">
    <location>
        <position position="48"/>
    </location>
</feature>
<dbReference type="AlphaFoldDB" id="A0A0F8X1D0"/>
<gene>
    <name evidence="1" type="ORF">LCGC14_3082850</name>
</gene>
<dbReference type="EMBL" id="LAZR01065904">
    <property type="protein sequence ID" value="KKK54625.1"/>
    <property type="molecule type" value="Genomic_DNA"/>
</dbReference>
<organism evidence="1">
    <name type="scientific">marine sediment metagenome</name>
    <dbReference type="NCBI Taxonomy" id="412755"/>
    <lineage>
        <taxon>unclassified sequences</taxon>
        <taxon>metagenomes</taxon>
        <taxon>ecological metagenomes</taxon>
    </lineage>
</organism>
<name>A0A0F8X1D0_9ZZZZ</name>
<protein>
    <submittedName>
        <fullName evidence="1">Uncharacterized protein</fullName>
    </submittedName>
</protein>
<proteinExistence type="predicted"/>
<comment type="caution">
    <text evidence="1">The sequence shown here is derived from an EMBL/GenBank/DDBJ whole genome shotgun (WGS) entry which is preliminary data.</text>
</comment>
<evidence type="ECO:0000313" key="1">
    <source>
        <dbReference type="EMBL" id="KKK54625.1"/>
    </source>
</evidence>